<dbReference type="EMBL" id="BDGG01000002">
    <property type="protein sequence ID" value="GAU92120.1"/>
    <property type="molecule type" value="Genomic_DNA"/>
</dbReference>
<feature type="region of interest" description="Disordered" evidence="1">
    <location>
        <begin position="1"/>
        <end position="22"/>
    </location>
</feature>
<protein>
    <submittedName>
        <fullName evidence="2">Uncharacterized protein</fullName>
    </submittedName>
</protein>
<proteinExistence type="predicted"/>
<organism evidence="2 3">
    <name type="scientific">Ramazzottius varieornatus</name>
    <name type="common">Water bear</name>
    <name type="synonym">Tardigrade</name>
    <dbReference type="NCBI Taxonomy" id="947166"/>
    <lineage>
        <taxon>Eukaryota</taxon>
        <taxon>Metazoa</taxon>
        <taxon>Ecdysozoa</taxon>
        <taxon>Tardigrada</taxon>
        <taxon>Eutardigrada</taxon>
        <taxon>Parachela</taxon>
        <taxon>Hypsibioidea</taxon>
        <taxon>Ramazzottiidae</taxon>
        <taxon>Ramazzottius</taxon>
    </lineage>
</organism>
<dbReference type="Proteomes" id="UP000186922">
    <property type="component" value="Unassembled WGS sequence"/>
</dbReference>
<evidence type="ECO:0000313" key="3">
    <source>
        <dbReference type="Proteomes" id="UP000186922"/>
    </source>
</evidence>
<name>A0A1D1UUC3_RAMVA</name>
<evidence type="ECO:0000313" key="2">
    <source>
        <dbReference type="EMBL" id="GAU92120.1"/>
    </source>
</evidence>
<dbReference type="AlphaFoldDB" id="A0A1D1UUC3"/>
<comment type="caution">
    <text evidence="2">The sequence shown here is derived from an EMBL/GenBank/DDBJ whole genome shotgun (WGS) entry which is preliminary data.</text>
</comment>
<sequence length="471" mass="53086">MAAAPPPPNRRARKSQRRRDNVESRNLLRLVVNHARPPLHDDLPLIPLAIFDADEVQAVNPNPGEFMEGLGQPPAAGDGPANVPVLPMMDTFPLQAGYNLRDVMLPLDLMTRMAMRRCNRAFRDQAEDNMDEQRQCLDLNKLFHNYWMECRRANHPVPPHPIALAHQILRPHNRPVLESLLYRIGMLANAFPMAANGTLILRLHLAIHPVYGNSGGPLMTDSLASEFLSRIVQGHFRNATRVIFVDSCLLASIMSPAGTWAQCQDRVWFVRTYINSLDLCGHLVAPLYLHNYRQRFYPANPQRLEGYCEAMDTQMQFGDRAALKLLKHSLVRAWQSEPQASFLIIDLLRTLDYTTYRIGVDELFPNGEDSSEQEIMAMVITDREQGWQPSSVYVLALAMAQYKQGQGTAINENVNGCPTCTRVFVEGPIEAAFVGNGENEWVAEPVQDEEQDPIDFDAIMAQMIANGAFQF</sequence>
<reference evidence="2 3" key="1">
    <citation type="journal article" date="2016" name="Nat. Commun.">
        <title>Extremotolerant tardigrade genome and improved radiotolerance of human cultured cells by tardigrade-unique protein.</title>
        <authorList>
            <person name="Hashimoto T."/>
            <person name="Horikawa D.D."/>
            <person name="Saito Y."/>
            <person name="Kuwahara H."/>
            <person name="Kozuka-Hata H."/>
            <person name="Shin-I T."/>
            <person name="Minakuchi Y."/>
            <person name="Ohishi K."/>
            <person name="Motoyama A."/>
            <person name="Aizu T."/>
            <person name="Enomoto A."/>
            <person name="Kondo K."/>
            <person name="Tanaka S."/>
            <person name="Hara Y."/>
            <person name="Koshikawa S."/>
            <person name="Sagara H."/>
            <person name="Miura T."/>
            <person name="Yokobori S."/>
            <person name="Miyagawa K."/>
            <person name="Suzuki Y."/>
            <person name="Kubo T."/>
            <person name="Oyama M."/>
            <person name="Kohara Y."/>
            <person name="Fujiyama A."/>
            <person name="Arakawa K."/>
            <person name="Katayama T."/>
            <person name="Toyoda A."/>
            <person name="Kunieda T."/>
        </authorList>
    </citation>
    <scope>NUCLEOTIDE SEQUENCE [LARGE SCALE GENOMIC DNA]</scope>
    <source>
        <strain evidence="2 3">YOKOZUNA-1</strain>
    </source>
</reference>
<keyword evidence="3" id="KW-1185">Reference proteome</keyword>
<evidence type="ECO:0000256" key="1">
    <source>
        <dbReference type="SAM" id="MobiDB-lite"/>
    </source>
</evidence>
<gene>
    <name evidence="2" type="primary">RvY_04243-1</name>
    <name evidence="2" type="synonym">RvY_04243.1</name>
    <name evidence="2" type="ORF">RvY_04243</name>
</gene>
<accession>A0A1D1UUC3</accession>